<evidence type="ECO:0000313" key="2">
    <source>
        <dbReference type="Proteomes" id="UP000251402"/>
    </source>
</evidence>
<organism evidence="1 2">
    <name type="scientific">Mucilaginibacter rubeus</name>
    <dbReference type="NCBI Taxonomy" id="2027860"/>
    <lineage>
        <taxon>Bacteria</taxon>
        <taxon>Pseudomonadati</taxon>
        <taxon>Bacteroidota</taxon>
        <taxon>Sphingobacteriia</taxon>
        <taxon>Sphingobacteriales</taxon>
        <taxon>Sphingobacteriaceae</taxon>
        <taxon>Mucilaginibacter</taxon>
    </lineage>
</organism>
<dbReference type="RefSeq" id="WP_146749974.1">
    <property type="nucleotide sequence ID" value="NZ_CP043450.1"/>
</dbReference>
<dbReference type="EMBL" id="CP043450">
    <property type="protein sequence ID" value="QEM13178.1"/>
    <property type="molecule type" value="Genomic_DNA"/>
</dbReference>
<dbReference type="AlphaFoldDB" id="A0A5C1I6P4"/>
<dbReference type="OrthoDB" id="798239at2"/>
<protein>
    <submittedName>
        <fullName evidence="1">Uncharacterized protein</fullName>
    </submittedName>
</protein>
<proteinExistence type="predicted"/>
<keyword evidence="2" id="KW-1185">Reference proteome</keyword>
<evidence type="ECO:0000313" key="1">
    <source>
        <dbReference type="EMBL" id="QEM13178.1"/>
    </source>
</evidence>
<accession>A0A5C1I6P4</accession>
<dbReference type="KEGG" id="mrub:DEO27_025265"/>
<name>A0A5C1I6P4_9SPHI</name>
<dbReference type="Proteomes" id="UP000251402">
    <property type="component" value="Chromosome"/>
</dbReference>
<sequence>MDLKNGQIDVSFMPISSRCGTAVFENKVTKQVYHCKFVEIGSTYRITAVMTNGKSWFGPESHLMAARMLTSPLVDVPKLKVITN</sequence>
<gene>
    <name evidence="1" type="ORF">DEO27_025265</name>
</gene>
<reference evidence="1" key="1">
    <citation type="submission" date="2019-08" db="EMBL/GenBank/DDBJ databases">
        <title>Comparative genome analysis confer to the adaptation heavy metal polluted environment.</title>
        <authorList>
            <person name="Li Y."/>
        </authorList>
    </citation>
    <scope>NUCLEOTIDE SEQUENCE [LARGE SCALE GENOMIC DNA]</scope>
    <source>
        <strain evidence="1">P1</strain>
    </source>
</reference>